<keyword evidence="2" id="KW-0808">Transferase</keyword>
<dbReference type="EMBL" id="FOAD01000002">
    <property type="protein sequence ID" value="SEK93717.1"/>
    <property type="molecule type" value="Genomic_DNA"/>
</dbReference>
<dbReference type="InterPro" id="IPR016181">
    <property type="entry name" value="Acyl_CoA_acyltransferase"/>
</dbReference>
<dbReference type="Pfam" id="PF13508">
    <property type="entry name" value="Acetyltransf_7"/>
    <property type="match status" value="1"/>
</dbReference>
<evidence type="ECO:0000313" key="3">
    <source>
        <dbReference type="Proteomes" id="UP000183894"/>
    </source>
</evidence>
<proteinExistence type="predicted"/>
<protein>
    <submittedName>
        <fullName evidence="2">Predicted N-acetyltransferase YhbS</fullName>
    </submittedName>
</protein>
<sequence length="126" mass="13521">MSDIVVREGTPDELVAVMRILDAGLLEATAEQIREALTAGDCLVADDSGRVVGALVLDGDYVDSVAVSPSRRGRGIGTTLVRDALARRGRLVADFDEGVRPFYESLGFDIDEGDDQLRGVRDEPSE</sequence>
<reference evidence="2 3" key="1">
    <citation type="submission" date="2016-10" db="EMBL/GenBank/DDBJ databases">
        <authorList>
            <person name="de Groot N.N."/>
        </authorList>
    </citation>
    <scope>NUCLEOTIDE SEQUENCE [LARGE SCALE GENOMIC DNA]</scope>
    <source>
        <strain evidence="2 3">CDM_5</strain>
    </source>
</reference>
<dbReference type="GO" id="GO:0016747">
    <property type="term" value="F:acyltransferase activity, transferring groups other than amino-acyl groups"/>
    <property type="evidence" value="ECO:0007669"/>
    <property type="project" value="InterPro"/>
</dbReference>
<dbReference type="Gene3D" id="3.40.630.30">
    <property type="match status" value="1"/>
</dbReference>
<dbReference type="PROSITE" id="PS51186">
    <property type="entry name" value="GNAT"/>
    <property type="match status" value="1"/>
</dbReference>
<dbReference type="SUPFAM" id="SSF55729">
    <property type="entry name" value="Acyl-CoA N-acyltransferases (Nat)"/>
    <property type="match status" value="1"/>
</dbReference>
<accession>A0A1H7L649</accession>
<organism evidence="2 3">
    <name type="scientific">Haloferax larsenii</name>
    <dbReference type="NCBI Taxonomy" id="302484"/>
    <lineage>
        <taxon>Archaea</taxon>
        <taxon>Methanobacteriati</taxon>
        <taxon>Methanobacteriota</taxon>
        <taxon>Stenosarchaea group</taxon>
        <taxon>Halobacteria</taxon>
        <taxon>Halobacteriales</taxon>
        <taxon>Haloferacaceae</taxon>
        <taxon>Haloferax</taxon>
    </lineage>
</organism>
<evidence type="ECO:0000313" key="2">
    <source>
        <dbReference type="EMBL" id="SEK93717.1"/>
    </source>
</evidence>
<dbReference type="InterPro" id="IPR000182">
    <property type="entry name" value="GNAT_dom"/>
</dbReference>
<dbReference type="OrthoDB" id="194677at2157"/>
<dbReference type="RefSeq" id="WP_074792839.1">
    <property type="nucleotide sequence ID" value="NZ_FOAD01000002.1"/>
</dbReference>
<gene>
    <name evidence="2" type="ORF">SAMN04488691_102203</name>
</gene>
<feature type="domain" description="N-acetyltransferase" evidence="1">
    <location>
        <begin position="4"/>
        <end position="126"/>
    </location>
</feature>
<dbReference type="CDD" id="cd04301">
    <property type="entry name" value="NAT_SF"/>
    <property type="match status" value="1"/>
</dbReference>
<evidence type="ECO:0000259" key="1">
    <source>
        <dbReference type="PROSITE" id="PS51186"/>
    </source>
</evidence>
<name>A0A1H7L649_HALLR</name>
<dbReference type="Proteomes" id="UP000183894">
    <property type="component" value="Unassembled WGS sequence"/>
</dbReference>
<dbReference type="AlphaFoldDB" id="A0A1H7L649"/>